<name>A0A348ALE1_9FIRM</name>
<evidence type="ECO:0000259" key="5">
    <source>
        <dbReference type="PROSITE" id="PS50893"/>
    </source>
</evidence>
<dbReference type="InterPro" id="IPR027417">
    <property type="entry name" value="P-loop_NTPase"/>
</dbReference>
<dbReference type="Gene3D" id="3.40.50.300">
    <property type="entry name" value="P-loop containing nucleotide triphosphate hydrolases"/>
    <property type="match status" value="1"/>
</dbReference>
<protein>
    <submittedName>
        <fullName evidence="6">Daunorubicin/doxorubicin resistance ATP-binding protein DrrA</fullName>
        <ecNumber evidence="6">3.6.3.-</ecNumber>
    </submittedName>
</protein>
<dbReference type="AlphaFoldDB" id="A0A348ALE1"/>
<dbReference type="SMART" id="SM00382">
    <property type="entry name" value="AAA"/>
    <property type="match status" value="1"/>
</dbReference>
<evidence type="ECO:0000256" key="1">
    <source>
        <dbReference type="ARBA" id="ARBA00005417"/>
    </source>
</evidence>
<dbReference type="PROSITE" id="PS00211">
    <property type="entry name" value="ABC_TRANSPORTER_1"/>
    <property type="match status" value="1"/>
</dbReference>
<dbReference type="EMBL" id="AP018449">
    <property type="protein sequence ID" value="BBB91889.1"/>
    <property type="molecule type" value="Genomic_DNA"/>
</dbReference>
<dbReference type="Pfam" id="PF00005">
    <property type="entry name" value="ABC_tran"/>
    <property type="match status" value="1"/>
</dbReference>
<dbReference type="RefSeq" id="WP_126308855.1">
    <property type="nucleotide sequence ID" value="NZ_AP018449.1"/>
</dbReference>
<dbReference type="OrthoDB" id="9804819at2"/>
<accession>A0A348ALE1</accession>
<dbReference type="Proteomes" id="UP000276437">
    <property type="component" value="Chromosome"/>
</dbReference>
<feature type="domain" description="ABC transporter" evidence="5">
    <location>
        <begin position="2"/>
        <end position="232"/>
    </location>
</feature>
<proteinExistence type="inferred from homology"/>
<keyword evidence="6" id="KW-0378">Hydrolase</keyword>
<evidence type="ECO:0000256" key="2">
    <source>
        <dbReference type="ARBA" id="ARBA00022448"/>
    </source>
</evidence>
<keyword evidence="7" id="KW-1185">Reference proteome</keyword>
<dbReference type="PANTHER" id="PTHR42711:SF5">
    <property type="entry name" value="ABC TRANSPORTER ATP-BINDING PROTEIN NATA"/>
    <property type="match status" value="1"/>
</dbReference>
<keyword evidence="4 6" id="KW-0067">ATP-binding</keyword>
<evidence type="ECO:0000313" key="7">
    <source>
        <dbReference type="Proteomes" id="UP000276437"/>
    </source>
</evidence>
<evidence type="ECO:0000313" key="6">
    <source>
        <dbReference type="EMBL" id="BBB91889.1"/>
    </source>
</evidence>
<dbReference type="GO" id="GO:0016887">
    <property type="term" value="F:ATP hydrolysis activity"/>
    <property type="evidence" value="ECO:0007669"/>
    <property type="project" value="InterPro"/>
</dbReference>
<gene>
    <name evidence="6" type="primary">drrA_5</name>
    <name evidence="6" type="ORF">MAMMFC1_02574</name>
</gene>
<dbReference type="SUPFAM" id="SSF52540">
    <property type="entry name" value="P-loop containing nucleoside triphosphate hydrolases"/>
    <property type="match status" value="1"/>
</dbReference>
<dbReference type="InterPro" id="IPR050763">
    <property type="entry name" value="ABC_transporter_ATP-binding"/>
</dbReference>
<dbReference type="PANTHER" id="PTHR42711">
    <property type="entry name" value="ABC TRANSPORTER ATP-BINDING PROTEIN"/>
    <property type="match status" value="1"/>
</dbReference>
<dbReference type="InterPro" id="IPR017871">
    <property type="entry name" value="ABC_transporter-like_CS"/>
</dbReference>
<keyword evidence="2" id="KW-0813">Transport</keyword>
<organism evidence="6 7">
    <name type="scientific">Methylomusa anaerophila</name>
    <dbReference type="NCBI Taxonomy" id="1930071"/>
    <lineage>
        <taxon>Bacteria</taxon>
        <taxon>Bacillati</taxon>
        <taxon>Bacillota</taxon>
        <taxon>Negativicutes</taxon>
        <taxon>Selenomonadales</taxon>
        <taxon>Sporomusaceae</taxon>
        <taxon>Methylomusa</taxon>
    </lineage>
</organism>
<dbReference type="KEGG" id="mana:MAMMFC1_02574"/>
<evidence type="ECO:0000256" key="3">
    <source>
        <dbReference type="ARBA" id="ARBA00022741"/>
    </source>
</evidence>
<comment type="similarity">
    <text evidence="1">Belongs to the ABC transporter superfamily.</text>
</comment>
<evidence type="ECO:0000256" key="4">
    <source>
        <dbReference type="ARBA" id="ARBA00022840"/>
    </source>
</evidence>
<dbReference type="GO" id="GO:0005524">
    <property type="term" value="F:ATP binding"/>
    <property type="evidence" value="ECO:0007669"/>
    <property type="project" value="UniProtKB-KW"/>
</dbReference>
<sequence length="279" mass="31844">MIRTEALAKMYGERVALDRVTLDVRQGEIFGLLGPNGAGKTTMIRILTMLTRPTAGYFEINGWQPKLAEQKMKAIMGIVPQHLNLDTDLSVRENLELHGRLHHMAAPDRVKRILELLNFVELKERENDKVQSLSGGMKRRLMIGRALFHEPQILFLDEPTIGLDPQVRRRIWDLIRRLNNENTTVFVTTHYIEEAEQLCNRTAILDKGRLIALDTPADLCQRMGSYVVEWHVDDCKKTQFFHERGEAVDFAGTLAANASIRRSNLEDVFVELTGRGVND</sequence>
<dbReference type="InterPro" id="IPR003439">
    <property type="entry name" value="ABC_transporter-like_ATP-bd"/>
</dbReference>
<dbReference type="PROSITE" id="PS50893">
    <property type="entry name" value="ABC_TRANSPORTER_2"/>
    <property type="match status" value="1"/>
</dbReference>
<dbReference type="EC" id="3.6.3.-" evidence="6"/>
<reference evidence="6 7" key="1">
    <citation type="journal article" date="2018" name="Int. J. Syst. Evol. Microbiol.">
        <title>Methylomusa anaerophila gen. nov., sp. nov., an anaerobic methanol-utilizing bacterium isolated from a microbial fuel cell.</title>
        <authorList>
            <person name="Amano N."/>
            <person name="Yamamuro A."/>
            <person name="Miyahara M."/>
            <person name="Kouzuma A."/>
            <person name="Abe T."/>
            <person name="Watanabe K."/>
        </authorList>
    </citation>
    <scope>NUCLEOTIDE SEQUENCE [LARGE SCALE GENOMIC DNA]</scope>
    <source>
        <strain evidence="6 7">MMFC1</strain>
    </source>
</reference>
<keyword evidence="3" id="KW-0547">Nucleotide-binding</keyword>
<dbReference type="InterPro" id="IPR003593">
    <property type="entry name" value="AAA+_ATPase"/>
</dbReference>